<dbReference type="SUPFAM" id="SSF161098">
    <property type="entry name" value="MetI-like"/>
    <property type="match status" value="1"/>
</dbReference>
<evidence type="ECO:0000313" key="9">
    <source>
        <dbReference type="EMBL" id="SFP73135.1"/>
    </source>
</evidence>
<dbReference type="OrthoDB" id="157184at2"/>
<evidence type="ECO:0000256" key="5">
    <source>
        <dbReference type="ARBA" id="ARBA00022989"/>
    </source>
</evidence>
<feature type="transmembrane region" description="Helical" evidence="7">
    <location>
        <begin position="12"/>
        <end position="34"/>
    </location>
</feature>
<accession>A0A1I5SQZ4</accession>
<keyword evidence="10" id="KW-1185">Reference proteome</keyword>
<dbReference type="Proteomes" id="UP000198577">
    <property type="component" value="Unassembled WGS sequence"/>
</dbReference>
<dbReference type="CDD" id="cd06261">
    <property type="entry name" value="TM_PBP2"/>
    <property type="match status" value="1"/>
</dbReference>
<feature type="domain" description="ABC transmembrane type-1" evidence="8">
    <location>
        <begin position="77"/>
        <end position="282"/>
    </location>
</feature>
<dbReference type="Gene3D" id="1.10.3720.10">
    <property type="entry name" value="MetI-like"/>
    <property type="match status" value="1"/>
</dbReference>
<dbReference type="RefSeq" id="WP_025748703.1">
    <property type="nucleotide sequence ID" value="NZ_FOXR01000003.1"/>
</dbReference>
<evidence type="ECO:0000256" key="3">
    <source>
        <dbReference type="ARBA" id="ARBA00022475"/>
    </source>
</evidence>
<dbReference type="PANTHER" id="PTHR43744">
    <property type="entry name" value="ABC TRANSPORTER PERMEASE PROTEIN MG189-RELATED-RELATED"/>
    <property type="match status" value="1"/>
</dbReference>
<evidence type="ECO:0000259" key="8">
    <source>
        <dbReference type="PROSITE" id="PS50928"/>
    </source>
</evidence>
<keyword evidence="5 7" id="KW-1133">Transmembrane helix</keyword>
<feature type="transmembrane region" description="Helical" evidence="7">
    <location>
        <begin position="263"/>
        <end position="282"/>
    </location>
</feature>
<keyword evidence="4 7" id="KW-0812">Transmembrane</keyword>
<evidence type="ECO:0000256" key="4">
    <source>
        <dbReference type="ARBA" id="ARBA00022692"/>
    </source>
</evidence>
<name>A0A1I5SQZ4_9FIRM</name>
<gene>
    <name evidence="9" type="ORF">SAMN05444406_10315</name>
</gene>
<organism evidence="9 10">
    <name type="scientific">Caldicoprobacter faecalis</name>
    <dbReference type="NCBI Taxonomy" id="937334"/>
    <lineage>
        <taxon>Bacteria</taxon>
        <taxon>Bacillati</taxon>
        <taxon>Bacillota</taxon>
        <taxon>Clostridia</taxon>
        <taxon>Caldicoprobacterales</taxon>
        <taxon>Caldicoprobacteraceae</taxon>
        <taxon>Caldicoprobacter</taxon>
    </lineage>
</organism>
<reference evidence="9 10" key="1">
    <citation type="submission" date="2016-10" db="EMBL/GenBank/DDBJ databases">
        <authorList>
            <person name="de Groot N.N."/>
        </authorList>
    </citation>
    <scope>NUCLEOTIDE SEQUENCE [LARGE SCALE GENOMIC DNA]</scope>
    <source>
        <strain evidence="9 10">DSM 20678</strain>
    </source>
</reference>
<keyword evidence="6 7" id="KW-0472">Membrane</keyword>
<evidence type="ECO:0000256" key="1">
    <source>
        <dbReference type="ARBA" id="ARBA00004651"/>
    </source>
</evidence>
<sequence length="297" mass="33387">MSIRNKNSIGEKIFDSVNVIIMCLLGIAFIYPVLNVLAISLSSSGPILRGEVSFYPVQLTFKGYENIFSNKYIWISYGNTIFVASVGCIIGLIMTCFAAYPLAFGDFYGKKVYSYMILFTMWFGGGLIPTYLVMQKLKLINSHWALILNFLAPAYYIVVLRSFFSTIHKSLIESAKLDGANDIVCMFKIVLPVSKPVLATISLWYIVGHWNSFLPPLMYLNDRMKYTLQIVLYDIVLQASGAIYELTDVVQTGEGSMLIPQQVQHAVIFVAMLPMLVIYPFIQKYFVKGVMIGSIKG</sequence>
<dbReference type="InterPro" id="IPR000515">
    <property type="entry name" value="MetI-like"/>
</dbReference>
<dbReference type="AlphaFoldDB" id="A0A1I5SQZ4"/>
<keyword evidence="2 7" id="KW-0813">Transport</keyword>
<evidence type="ECO:0000256" key="6">
    <source>
        <dbReference type="ARBA" id="ARBA00023136"/>
    </source>
</evidence>
<feature type="transmembrane region" description="Helical" evidence="7">
    <location>
        <begin position="144"/>
        <end position="164"/>
    </location>
</feature>
<dbReference type="GO" id="GO:0055085">
    <property type="term" value="P:transmembrane transport"/>
    <property type="evidence" value="ECO:0007669"/>
    <property type="project" value="InterPro"/>
</dbReference>
<dbReference type="PROSITE" id="PS50928">
    <property type="entry name" value="ABC_TM1"/>
    <property type="match status" value="1"/>
</dbReference>
<dbReference type="GO" id="GO:0005886">
    <property type="term" value="C:plasma membrane"/>
    <property type="evidence" value="ECO:0007669"/>
    <property type="project" value="UniProtKB-SubCell"/>
</dbReference>
<evidence type="ECO:0000256" key="2">
    <source>
        <dbReference type="ARBA" id="ARBA00022448"/>
    </source>
</evidence>
<keyword evidence="3" id="KW-1003">Cell membrane</keyword>
<comment type="subcellular location">
    <subcellularLocation>
        <location evidence="1 7">Cell membrane</location>
        <topology evidence="1 7">Multi-pass membrane protein</topology>
    </subcellularLocation>
</comment>
<dbReference type="STRING" id="937334.SAMN05444406_10315"/>
<protein>
    <submittedName>
        <fullName evidence="9">Putative aldouronate transport system permease protein</fullName>
    </submittedName>
</protein>
<comment type="similarity">
    <text evidence="7">Belongs to the binding-protein-dependent transport system permease family.</text>
</comment>
<dbReference type="PANTHER" id="PTHR43744:SF9">
    <property type="entry name" value="POLYGALACTURONAN_RHAMNOGALACTURONAN TRANSPORT SYSTEM PERMEASE PROTEIN YTCP"/>
    <property type="match status" value="1"/>
</dbReference>
<dbReference type="Pfam" id="PF00528">
    <property type="entry name" value="BPD_transp_1"/>
    <property type="match status" value="1"/>
</dbReference>
<feature type="transmembrane region" description="Helical" evidence="7">
    <location>
        <begin position="185"/>
        <end position="207"/>
    </location>
</feature>
<evidence type="ECO:0000313" key="10">
    <source>
        <dbReference type="Proteomes" id="UP000198577"/>
    </source>
</evidence>
<dbReference type="EMBL" id="FOXR01000003">
    <property type="protein sequence ID" value="SFP73135.1"/>
    <property type="molecule type" value="Genomic_DNA"/>
</dbReference>
<dbReference type="InterPro" id="IPR035906">
    <property type="entry name" value="MetI-like_sf"/>
</dbReference>
<feature type="transmembrane region" description="Helical" evidence="7">
    <location>
        <begin position="72"/>
        <end position="100"/>
    </location>
</feature>
<evidence type="ECO:0000256" key="7">
    <source>
        <dbReference type="RuleBase" id="RU363032"/>
    </source>
</evidence>
<feature type="transmembrane region" description="Helical" evidence="7">
    <location>
        <begin position="112"/>
        <end position="132"/>
    </location>
</feature>
<proteinExistence type="inferred from homology"/>